<dbReference type="AlphaFoldDB" id="A0AAW0TYR0"/>
<protein>
    <submittedName>
        <fullName evidence="1">Uncharacterized protein</fullName>
    </submittedName>
</protein>
<evidence type="ECO:0000313" key="2">
    <source>
        <dbReference type="Proteomes" id="UP001487740"/>
    </source>
</evidence>
<name>A0AAW0TYR0_SCYPA</name>
<keyword evidence="2" id="KW-1185">Reference proteome</keyword>
<proteinExistence type="predicted"/>
<accession>A0AAW0TYR0</accession>
<reference evidence="1 2" key="1">
    <citation type="submission" date="2023-03" db="EMBL/GenBank/DDBJ databases">
        <title>High-quality genome of Scylla paramamosain provides insights in environmental adaptation.</title>
        <authorList>
            <person name="Zhang L."/>
        </authorList>
    </citation>
    <scope>NUCLEOTIDE SEQUENCE [LARGE SCALE GENOMIC DNA]</scope>
    <source>
        <strain evidence="1">LZ_2023a</strain>
        <tissue evidence="1">Muscle</tissue>
    </source>
</reference>
<evidence type="ECO:0000313" key="1">
    <source>
        <dbReference type="EMBL" id="KAK8392907.1"/>
    </source>
</evidence>
<sequence length="88" mass="9988">MSRRTHTRLRFITGVGAEKSTKVFRVFGLITAGLNVRVTVTGRGYLKASVTPLIPTTHTEAPQCCFPYCYLLLPPVYMRKQRDLWRSG</sequence>
<comment type="caution">
    <text evidence="1">The sequence shown here is derived from an EMBL/GenBank/DDBJ whole genome shotgun (WGS) entry which is preliminary data.</text>
</comment>
<organism evidence="1 2">
    <name type="scientific">Scylla paramamosain</name>
    <name type="common">Mud crab</name>
    <dbReference type="NCBI Taxonomy" id="85552"/>
    <lineage>
        <taxon>Eukaryota</taxon>
        <taxon>Metazoa</taxon>
        <taxon>Ecdysozoa</taxon>
        <taxon>Arthropoda</taxon>
        <taxon>Crustacea</taxon>
        <taxon>Multicrustacea</taxon>
        <taxon>Malacostraca</taxon>
        <taxon>Eumalacostraca</taxon>
        <taxon>Eucarida</taxon>
        <taxon>Decapoda</taxon>
        <taxon>Pleocyemata</taxon>
        <taxon>Brachyura</taxon>
        <taxon>Eubrachyura</taxon>
        <taxon>Portunoidea</taxon>
        <taxon>Portunidae</taxon>
        <taxon>Portuninae</taxon>
        <taxon>Scylla</taxon>
    </lineage>
</organism>
<dbReference type="EMBL" id="JARAKH010000021">
    <property type="protein sequence ID" value="KAK8392907.1"/>
    <property type="molecule type" value="Genomic_DNA"/>
</dbReference>
<gene>
    <name evidence="1" type="ORF">O3P69_013136</name>
</gene>
<dbReference type="Proteomes" id="UP001487740">
    <property type="component" value="Unassembled WGS sequence"/>
</dbReference>